<protein>
    <submittedName>
        <fullName evidence="3">Glycosyl transferase family 2</fullName>
    </submittedName>
</protein>
<evidence type="ECO:0000256" key="1">
    <source>
        <dbReference type="SAM" id="Coils"/>
    </source>
</evidence>
<proteinExistence type="predicted"/>
<evidence type="ECO:0000313" key="4">
    <source>
        <dbReference type="Proteomes" id="UP000199312"/>
    </source>
</evidence>
<accession>A0A1I6P5J0</accession>
<evidence type="ECO:0000313" key="3">
    <source>
        <dbReference type="EMBL" id="SFS35401.1"/>
    </source>
</evidence>
<dbReference type="Proteomes" id="UP000199312">
    <property type="component" value="Unassembled WGS sequence"/>
</dbReference>
<evidence type="ECO:0000259" key="2">
    <source>
        <dbReference type="Pfam" id="PF00535"/>
    </source>
</evidence>
<keyword evidence="4" id="KW-1185">Reference proteome</keyword>
<feature type="domain" description="Glycosyltransferase 2-like" evidence="2">
    <location>
        <begin position="204"/>
        <end position="313"/>
    </location>
</feature>
<dbReference type="EMBL" id="FOZP01000001">
    <property type="protein sequence ID" value="SFS35401.1"/>
    <property type="molecule type" value="Genomic_DNA"/>
</dbReference>
<dbReference type="InterPro" id="IPR029044">
    <property type="entry name" value="Nucleotide-diphossugar_trans"/>
</dbReference>
<dbReference type="Pfam" id="PF00535">
    <property type="entry name" value="Glycos_transf_2"/>
    <property type="match status" value="1"/>
</dbReference>
<reference evidence="4" key="1">
    <citation type="submission" date="2016-10" db="EMBL/GenBank/DDBJ databases">
        <authorList>
            <person name="Varghese N."/>
            <person name="Submissions S."/>
        </authorList>
    </citation>
    <scope>NUCLEOTIDE SEQUENCE [LARGE SCALE GENOMIC DNA]</scope>
    <source>
        <strain evidence="4">DSM 24450</strain>
    </source>
</reference>
<feature type="coiled-coil region" evidence="1">
    <location>
        <begin position="313"/>
        <end position="340"/>
    </location>
</feature>
<dbReference type="RefSeq" id="WP_090223153.1">
    <property type="nucleotide sequence ID" value="NZ_FOZP01000001.1"/>
</dbReference>
<dbReference type="InterPro" id="IPR050834">
    <property type="entry name" value="Glycosyltransf_2"/>
</dbReference>
<dbReference type="STRING" id="593133.SAMN04488006_0911"/>
<dbReference type="InterPro" id="IPR001173">
    <property type="entry name" value="Glyco_trans_2-like"/>
</dbReference>
<dbReference type="PANTHER" id="PTHR43685:SF2">
    <property type="entry name" value="GLYCOSYLTRANSFERASE 2-LIKE DOMAIN-CONTAINING PROTEIN"/>
    <property type="match status" value="1"/>
</dbReference>
<dbReference type="GO" id="GO:0016740">
    <property type="term" value="F:transferase activity"/>
    <property type="evidence" value="ECO:0007669"/>
    <property type="project" value="UniProtKB-KW"/>
</dbReference>
<name>A0A1I6P5J0_9FLAO</name>
<dbReference type="SUPFAM" id="SSF53448">
    <property type="entry name" value="Nucleotide-diphospho-sugar transferases"/>
    <property type="match status" value="1"/>
</dbReference>
<dbReference type="OrthoDB" id="1326385at2"/>
<sequence length="512" mass="59757">MNEIKTHITKTGESLLYFGNPDLSQLDELALGPGDLWHSSLDQGFTNAFEDIIYQTAVYWWFLNDFEGCNQVVSWRVNPSSFVIRKKIWEQLGGFDSMFLSMEMKGIDVGCNLLRNQFGLPLYIKGLFQPEENNIEIPSNDRYLFYRKHFKIHHSIYMIYRKGLFNFFSEIKAYKYAKNHFVKKEVLPVTPRKLNPIEGTPTVSLVIPTMRRQKYTQLLLEDHKKQTYPISQVVIVDATPEEERDASFYKQADFNFKLDVHWQTTKGSCRARNEALEKCTGDYIIFADDDIRIQPDFVENHIRLLQTYNADACNGLDIMAENVNQNLEDLENRLNKLGEKRWHVGVAKAFSNANSCVKRAWIDRIGFNDINFDGGYGEDSDFGMRLLKNGAVVLHNPFSANLHLKPPTGGYRWWGSQANILGKKRKQQPWELNNPVKYIKPVPSPTITYGILKHYKPHQIKEWRTKHFFIYLLKAPLKVQLIRFLKYPYKQLQFSKSLQYAKGLLHIGERFK</sequence>
<keyword evidence="3" id="KW-0808">Transferase</keyword>
<dbReference type="AlphaFoldDB" id="A0A1I6P5J0"/>
<gene>
    <name evidence="3" type="ORF">SAMN04488006_0911</name>
</gene>
<dbReference type="Gene3D" id="3.90.550.10">
    <property type="entry name" value="Spore Coat Polysaccharide Biosynthesis Protein SpsA, Chain A"/>
    <property type="match status" value="1"/>
</dbReference>
<keyword evidence="1" id="KW-0175">Coiled coil</keyword>
<dbReference type="PANTHER" id="PTHR43685">
    <property type="entry name" value="GLYCOSYLTRANSFERASE"/>
    <property type="match status" value="1"/>
</dbReference>
<organism evidence="3 4">
    <name type="scientific">Lutibacter maritimus</name>
    <dbReference type="NCBI Taxonomy" id="593133"/>
    <lineage>
        <taxon>Bacteria</taxon>
        <taxon>Pseudomonadati</taxon>
        <taxon>Bacteroidota</taxon>
        <taxon>Flavobacteriia</taxon>
        <taxon>Flavobacteriales</taxon>
        <taxon>Flavobacteriaceae</taxon>
        <taxon>Lutibacter</taxon>
    </lineage>
</organism>